<dbReference type="PROSITE" id="PS00275">
    <property type="entry name" value="SHIGA_RICIN"/>
    <property type="match status" value="1"/>
</dbReference>
<evidence type="ECO:0000313" key="8">
    <source>
        <dbReference type="EMBL" id="MBA4618889.1"/>
    </source>
</evidence>
<keyword evidence="5" id="KW-0378">Hydrolase</keyword>
<protein>
    <recommendedName>
        <fullName evidence="3">rRNA N-glycosylase</fullName>
        <ecNumber evidence="3">3.2.2.22</ecNumber>
    </recommendedName>
</protein>
<dbReference type="GO" id="GO:0090729">
    <property type="term" value="F:toxin activity"/>
    <property type="evidence" value="ECO:0007669"/>
    <property type="project" value="UniProtKB-KW"/>
</dbReference>
<proteinExistence type="inferred from homology"/>
<dbReference type="GO" id="GO:0030598">
    <property type="term" value="F:rRNA N-glycosylase activity"/>
    <property type="evidence" value="ECO:0007669"/>
    <property type="project" value="UniProtKB-EC"/>
</dbReference>
<dbReference type="EC" id="3.2.2.22" evidence="3"/>
<dbReference type="EMBL" id="GISG01022607">
    <property type="protein sequence ID" value="MBA4618889.1"/>
    <property type="molecule type" value="Transcribed_RNA"/>
</dbReference>
<keyword evidence="6" id="KW-0611">Plant defense</keyword>
<dbReference type="AlphaFoldDB" id="A0A7C9CR86"/>
<evidence type="ECO:0000256" key="2">
    <source>
        <dbReference type="ARBA" id="ARBA00008544"/>
    </source>
</evidence>
<dbReference type="InterPro" id="IPR036041">
    <property type="entry name" value="Ribosome-inact_prot_sf"/>
</dbReference>
<evidence type="ECO:0000256" key="3">
    <source>
        <dbReference type="ARBA" id="ARBA00012001"/>
    </source>
</evidence>
<keyword evidence="7" id="KW-0652">Protein synthesis inhibitor</keyword>
<dbReference type="InterPro" id="IPR016139">
    <property type="entry name" value="Ribosome_inactivat_prot_sub2"/>
</dbReference>
<dbReference type="InterPro" id="IPR017989">
    <property type="entry name" value="Ribosome_inactivat_1/2"/>
</dbReference>
<sequence>MADANGSSHDCRIYRTNATKHHHHPSTDRINIQTVSEATRFKYIEDMINHHLDVYNFPLDFKVLDLENNWETISTAIITANQLTGQLNRPLLLVNADGTNRVVWNVAQIRDDIGLLHYFYWRRSSDYTDEWPMKLKQVVDDVVALA</sequence>
<comment type="catalytic activity">
    <reaction evidence="1">
        <text>Endohydrolysis of the N-glycosidic bond at one specific adenosine on the 28S rRNA.</text>
        <dbReference type="EC" id="3.2.2.22"/>
    </reaction>
</comment>
<evidence type="ECO:0000256" key="4">
    <source>
        <dbReference type="ARBA" id="ARBA00022656"/>
    </source>
</evidence>
<dbReference type="SUPFAM" id="SSF56371">
    <property type="entry name" value="Ribosome inactivating proteins (RIP)"/>
    <property type="match status" value="1"/>
</dbReference>
<comment type="similarity">
    <text evidence="2">Belongs to the ribosome-inactivating protein family. Type 1 RIP subfamily.</text>
</comment>
<evidence type="ECO:0000256" key="6">
    <source>
        <dbReference type="ARBA" id="ARBA00022821"/>
    </source>
</evidence>
<dbReference type="InterPro" id="IPR017988">
    <property type="entry name" value="Ribosome_inactivat_prot_CS"/>
</dbReference>
<keyword evidence="4" id="KW-0800">Toxin</keyword>
<dbReference type="Gene3D" id="4.10.470.10">
    <property type="entry name" value="Ricin (A Subunit), domain 2"/>
    <property type="match status" value="1"/>
</dbReference>
<dbReference type="PRINTS" id="PR00396">
    <property type="entry name" value="SHIGARICIN"/>
</dbReference>
<dbReference type="GO" id="GO:0006952">
    <property type="term" value="P:defense response"/>
    <property type="evidence" value="ECO:0007669"/>
    <property type="project" value="UniProtKB-KW"/>
</dbReference>
<evidence type="ECO:0000256" key="5">
    <source>
        <dbReference type="ARBA" id="ARBA00022801"/>
    </source>
</evidence>
<dbReference type="Pfam" id="PF00161">
    <property type="entry name" value="RIP"/>
    <property type="match status" value="1"/>
</dbReference>
<evidence type="ECO:0000256" key="1">
    <source>
        <dbReference type="ARBA" id="ARBA00000237"/>
    </source>
</evidence>
<reference evidence="8" key="2">
    <citation type="submission" date="2020-07" db="EMBL/GenBank/DDBJ databases">
        <authorList>
            <person name="Vera ALvarez R."/>
            <person name="Arias-Moreno D.M."/>
            <person name="Jimenez-Jacinto V."/>
            <person name="Jimenez-Bremont J.F."/>
            <person name="Swaminathan K."/>
            <person name="Moose S.P."/>
            <person name="Guerrero-Gonzalez M.L."/>
            <person name="Marino-Ramirez L."/>
            <person name="Landsman D."/>
            <person name="Rodriguez-Kessler M."/>
            <person name="Delgado-Sanchez P."/>
        </authorList>
    </citation>
    <scope>NUCLEOTIDE SEQUENCE</scope>
    <source>
        <tissue evidence="8">Cladode</tissue>
    </source>
</reference>
<reference evidence="8" key="1">
    <citation type="journal article" date="2013" name="J. Plant Res.">
        <title>Effect of fungi and light on seed germination of three Opuntia species from semiarid lands of central Mexico.</title>
        <authorList>
            <person name="Delgado-Sanchez P."/>
            <person name="Jimenez-Bremont J.F."/>
            <person name="Guerrero-Gonzalez Mde L."/>
            <person name="Flores J."/>
        </authorList>
    </citation>
    <scope>NUCLEOTIDE SEQUENCE</scope>
    <source>
        <tissue evidence="8">Cladode</tissue>
    </source>
</reference>
<organism evidence="8">
    <name type="scientific">Opuntia streptacantha</name>
    <name type="common">Prickly pear cactus</name>
    <name type="synonym">Opuntia cardona</name>
    <dbReference type="NCBI Taxonomy" id="393608"/>
    <lineage>
        <taxon>Eukaryota</taxon>
        <taxon>Viridiplantae</taxon>
        <taxon>Streptophyta</taxon>
        <taxon>Embryophyta</taxon>
        <taxon>Tracheophyta</taxon>
        <taxon>Spermatophyta</taxon>
        <taxon>Magnoliopsida</taxon>
        <taxon>eudicotyledons</taxon>
        <taxon>Gunneridae</taxon>
        <taxon>Pentapetalae</taxon>
        <taxon>Caryophyllales</taxon>
        <taxon>Cactineae</taxon>
        <taxon>Cactaceae</taxon>
        <taxon>Opuntioideae</taxon>
        <taxon>Opuntia</taxon>
    </lineage>
</organism>
<dbReference type="GO" id="GO:0017148">
    <property type="term" value="P:negative regulation of translation"/>
    <property type="evidence" value="ECO:0007669"/>
    <property type="project" value="UniProtKB-KW"/>
</dbReference>
<dbReference type="InterPro" id="IPR001574">
    <property type="entry name" value="Ribosome_inactivat_prot"/>
</dbReference>
<accession>A0A7C9CR86</accession>
<name>A0A7C9CR86_OPUST</name>
<evidence type="ECO:0000256" key="7">
    <source>
        <dbReference type="ARBA" id="ARBA00023193"/>
    </source>
</evidence>